<proteinExistence type="predicted"/>
<dbReference type="KEGG" id="vei:Veis_4558"/>
<evidence type="ECO:0000313" key="2">
    <source>
        <dbReference type="EMBL" id="ABM60256.1"/>
    </source>
</evidence>
<dbReference type="Proteomes" id="UP000000374">
    <property type="component" value="Chromosome"/>
</dbReference>
<evidence type="ECO:0008006" key="4">
    <source>
        <dbReference type="Google" id="ProtNLM"/>
    </source>
</evidence>
<accession>A1WRJ9</accession>
<dbReference type="AlphaFoldDB" id="A1WRJ9"/>
<dbReference type="RefSeq" id="WP_011812240.1">
    <property type="nucleotide sequence ID" value="NC_008786.1"/>
</dbReference>
<evidence type="ECO:0000313" key="3">
    <source>
        <dbReference type="Proteomes" id="UP000000374"/>
    </source>
</evidence>
<keyword evidence="3" id="KW-1185">Reference proteome</keyword>
<feature type="region of interest" description="Disordered" evidence="1">
    <location>
        <begin position="72"/>
        <end position="108"/>
    </location>
</feature>
<dbReference type="OrthoDB" id="5298269at2"/>
<feature type="compositionally biased region" description="Pro residues" evidence="1">
    <location>
        <begin position="251"/>
        <end position="266"/>
    </location>
</feature>
<sequence length="633" mass="69041">MSKEESAPAGGLLSKVVRFVRHPTVDWGELDAAPDDKESPYSKQMLKEMIERKRNNDFVRRREFDQLRKLRQREQHGQRIEDPAARPSFFQSSVIAPEERAEERADERAVTLKKIDEIEAQMSQQWWKSKHDPEDEPHSPQAYMPTVSADLEALRAGAARSSAGASRSPAGVTGASRPPASAARPPAGHAGASHRPEHHDGAAYLPTIPAGLIDLPEPKPAPEPLMFDGELDFGGPAAAAPRSAGRRPDKPSLPPPAATPPAPAPPAQEFVHDPDLEEAAIRFANGDHAGTETGLLEVLAQRQQDTPEQQLGIWMTLFDLYRAIGQHDRFDNLSIDFAARYSRSAPLWFSMPGQLGLVVEQPNAAAVVMRHDFHWNAPATLAVSSVAALHASLMRAASPWALSWARLTSIDEAAVPLLADHLGQWADREGQFVITGVEKLNALLRAKTPSGERSGNPEWWRLRMAALRLMGLADEFELVALEYCVTYEVSPPSWVAPRCAYSDNEGVTSGTPAQPADGTLQEALDMQAAGSASPAAQDGDNPPVARLSGHVDGDATHLLEPMQQFMRPGVPFTIACDKLIRMDFTAAGSVLNWAAEQQSGGHVVQFRDLQRLVAIFFNVIGIDAHAWVIPRKD</sequence>
<dbReference type="eggNOG" id="COG3170">
    <property type="taxonomic scope" value="Bacteria"/>
</dbReference>
<protein>
    <recommendedName>
        <fullName evidence="4">STAS domain-containing protein</fullName>
    </recommendedName>
</protein>
<dbReference type="STRING" id="391735.Veis_4558"/>
<organism evidence="2 3">
    <name type="scientific">Verminephrobacter eiseniae (strain EF01-2)</name>
    <dbReference type="NCBI Taxonomy" id="391735"/>
    <lineage>
        <taxon>Bacteria</taxon>
        <taxon>Pseudomonadati</taxon>
        <taxon>Pseudomonadota</taxon>
        <taxon>Betaproteobacteria</taxon>
        <taxon>Burkholderiales</taxon>
        <taxon>Comamonadaceae</taxon>
        <taxon>Verminephrobacter</taxon>
    </lineage>
</organism>
<name>A1WRJ9_VEREI</name>
<dbReference type="HOGENOM" id="CLU_486544_0_0_4"/>
<feature type="compositionally biased region" description="Basic and acidic residues" evidence="1">
    <location>
        <begin position="129"/>
        <end position="138"/>
    </location>
</feature>
<feature type="compositionally biased region" description="Basic and acidic residues" evidence="1">
    <location>
        <begin position="97"/>
        <end position="108"/>
    </location>
</feature>
<reference evidence="3" key="1">
    <citation type="submission" date="2006-12" db="EMBL/GenBank/DDBJ databases">
        <title>Complete sequence of chromosome 1 of Verminephrobacter eiseniae EF01-2.</title>
        <authorList>
            <person name="Copeland A."/>
            <person name="Lucas S."/>
            <person name="Lapidus A."/>
            <person name="Barry K."/>
            <person name="Detter J.C."/>
            <person name="Glavina del Rio T."/>
            <person name="Dalin E."/>
            <person name="Tice H."/>
            <person name="Pitluck S."/>
            <person name="Chertkov O."/>
            <person name="Brettin T."/>
            <person name="Bruce D."/>
            <person name="Han C."/>
            <person name="Tapia R."/>
            <person name="Gilna P."/>
            <person name="Schmutz J."/>
            <person name="Larimer F."/>
            <person name="Land M."/>
            <person name="Hauser L."/>
            <person name="Kyrpides N."/>
            <person name="Kim E."/>
            <person name="Stahl D."/>
            <person name="Richardson P."/>
        </authorList>
    </citation>
    <scope>NUCLEOTIDE SEQUENCE [LARGE SCALE GENOMIC DNA]</scope>
    <source>
        <strain evidence="3">EF01-2</strain>
    </source>
</reference>
<evidence type="ECO:0000256" key="1">
    <source>
        <dbReference type="SAM" id="MobiDB-lite"/>
    </source>
</evidence>
<feature type="compositionally biased region" description="Low complexity" evidence="1">
    <location>
        <begin position="154"/>
        <end position="193"/>
    </location>
</feature>
<dbReference type="EMBL" id="CP000542">
    <property type="protein sequence ID" value="ABM60256.1"/>
    <property type="molecule type" value="Genomic_DNA"/>
</dbReference>
<feature type="compositionally biased region" description="Basic and acidic residues" evidence="1">
    <location>
        <begin position="72"/>
        <end position="84"/>
    </location>
</feature>
<feature type="compositionally biased region" description="Low complexity" evidence="1">
    <location>
        <begin position="234"/>
        <end position="243"/>
    </location>
</feature>
<feature type="region of interest" description="Disordered" evidence="1">
    <location>
        <begin position="125"/>
        <end position="270"/>
    </location>
</feature>
<gene>
    <name evidence="2" type="ordered locus">Veis_4558</name>
</gene>
<dbReference type="GeneID" id="76462851"/>